<protein>
    <recommendedName>
        <fullName evidence="1">OLD protein-like TOPRIM domain-containing protein</fullName>
    </recommendedName>
</protein>
<evidence type="ECO:0000313" key="2">
    <source>
        <dbReference type="EMBL" id="TQL96003.1"/>
    </source>
</evidence>
<feature type="domain" description="OLD protein-like TOPRIM" evidence="1">
    <location>
        <begin position="17"/>
        <end position="62"/>
    </location>
</feature>
<organism evidence="2 3">
    <name type="scientific">Actinoallomurus bryophytorum</name>
    <dbReference type="NCBI Taxonomy" id="1490222"/>
    <lineage>
        <taxon>Bacteria</taxon>
        <taxon>Bacillati</taxon>
        <taxon>Actinomycetota</taxon>
        <taxon>Actinomycetes</taxon>
        <taxon>Streptosporangiales</taxon>
        <taxon>Thermomonosporaceae</taxon>
        <taxon>Actinoallomurus</taxon>
    </lineage>
</organism>
<dbReference type="OrthoDB" id="9152042at2"/>
<gene>
    <name evidence="2" type="ORF">FB559_1520</name>
</gene>
<dbReference type="Pfam" id="PF20469">
    <property type="entry name" value="OLD-like_TOPRIM"/>
    <property type="match status" value="1"/>
</dbReference>
<proteinExistence type="predicted"/>
<dbReference type="EMBL" id="VFOZ01000001">
    <property type="protein sequence ID" value="TQL96003.1"/>
    <property type="molecule type" value="Genomic_DNA"/>
</dbReference>
<dbReference type="InterPro" id="IPR034139">
    <property type="entry name" value="TOPRIM_OLD"/>
</dbReference>
<dbReference type="Proteomes" id="UP000316096">
    <property type="component" value="Unassembled WGS sequence"/>
</dbReference>
<evidence type="ECO:0000313" key="3">
    <source>
        <dbReference type="Proteomes" id="UP000316096"/>
    </source>
</evidence>
<dbReference type="AlphaFoldDB" id="A0A543CFW1"/>
<name>A0A543CFW1_9ACTN</name>
<sequence>MRKTTTMAGDADAYGVIILVEGLSDLYALETLARRRGRDLDAEGVRVLAMKGATNIGHFLDHYGPRGLRARLAGLYDAAEEGCIRRGLERAGLGPGSQVEMEELGFFRCSADLEDELIRALGTDEVERIIEEEGELRSFRTLQRQPAQRGRSTHDQLHRFLGSRSGRKHRYGHLLANAVDLNRAPPSLDRVLAHAAGVR</sequence>
<reference evidence="2 3" key="1">
    <citation type="submission" date="2019-06" db="EMBL/GenBank/DDBJ databases">
        <title>Sequencing the genomes of 1000 actinobacteria strains.</title>
        <authorList>
            <person name="Klenk H.-P."/>
        </authorList>
    </citation>
    <scope>NUCLEOTIDE SEQUENCE [LARGE SCALE GENOMIC DNA]</scope>
    <source>
        <strain evidence="2 3">DSM 102200</strain>
    </source>
</reference>
<keyword evidence="3" id="KW-1185">Reference proteome</keyword>
<dbReference type="RefSeq" id="WP_141954694.1">
    <property type="nucleotide sequence ID" value="NZ_VFOZ01000001.1"/>
</dbReference>
<accession>A0A543CFW1</accession>
<evidence type="ECO:0000259" key="1">
    <source>
        <dbReference type="Pfam" id="PF20469"/>
    </source>
</evidence>
<comment type="caution">
    <text evidence="2">The sequence shown here is derived from an EMBL/GenBank/DDBJ whole genome shotgun (WGS) entry which is preliminary data.</text>
</comment>